<dbReference type="Proteomes" id="UP000220959">
    <property type="component" value="Unassembled WGS sequence"/>
</dbReference>
<proteinExistence type="predicted"/>
<organism evidence="1 2">
    <name type="scientific">Faecalibacterium langellae</name>
    <dbReference type="NCBI Taxonomy" id="3435293"/>
    <lineage>
        <taxon>Bacteria</taxon>
        <taxon>Bacillati</taxon>
        <taxon>Bacillota</taxon>
        <taxon>Clostridia</taxon>
        <taxon>Eubacteriales</taxon>
        <taxon>Oscillospiraceae</taxon>
        <taxon>Faecalibacterium</taxon>
    </lineage>
</organism>
<comment type="caution">
    <text evidence="1">The sequence shown here is derived from an EMBL/GenBank/DDBJ whole genome shotgun (WGS) entry which is preliminary data.</text>
</comment>
<dbReference type="EMBL" id="NMTR01000010">
    <property type="protein sequence ID" value="PDX61872.1"/>
    <property type="molecule type" value="Genomic_DNA"/>
</dbReference>
<gene>
    <name evidence="1" type="ORF">CGS49_03765</name>
</gene>
<sequence length="125" mass="13803">MVDLSGFTAFDFSEGVPYCSITANGVTFNKAVTLKMGSPAYVRLLINGDSRQIILQACDEDTPRAVAFFRPKKNGVMSVRWNSMDLLSTFKRLLNSDLQHGYRVDGELVGDGMMLFDLNAAKTLV</sequence>
<reference evidence="1 2" key="1">
    <citation type="journal article" date="2017" name="Front. Microbiol.">
        <title>New Insights into the Diversity of the Genus Faecalibacterium.</title>
        <authorList>
            <person name="Benevides L."/>
            <person name="Burman S."/>
            <person name="Martin R."/>
            <person name="Robert V."/>
            <person name="Thomas M."/>
            <person name="Miquel S."/>
            <person name="Chain F."/>
            <person name="Sokol H."/>
            <person name="Bermudez-Humaran L.G."/>
            <person name="Morrison M."/>
            <person name="Langella P."/>
            <person name="Azevedo V.A."/>
            <person name="Chatel J.M."/>
            <person name="Soares S."/>
        </authorList>
    </citation>
    <scope>NUCLEOTIDE SEQUENCE [LARGE SCALE GENOMIC DNA]</scope>
    <source>
        <strain evidence="2">CNCM I-4541</strain>
    </source>
</reference>
<keyword evidence="2" id="KW-1185">Reference proteome</keyword>
<accession>A0ACC9D1G7</accession>
<name>A0ACC9D1G7_9FIRM</name>
<evidence type="ECO:0000313" key="1">
    <source>
        <dbReference type="EMBL" id="PDX61872.1"/>
    </source>
</evidence>
<protein>
    <submittedName>
        <fullName evidence="1">Uncharacterized protein</fullName>
    </submittedName>
</protein>
<evidence type="ECO:0000313" key="2">
    <source>
        <dbReference type="Proteomes" id="UP000220959"/>
    </source>
</evidence>